<proteinExistence type="predicted"/>
<keyword evidence="2" id="KW-1185">Reference proteome</keyword>
<protein>
    <submittedName>
        <fullName evidence="1">Uncharacterized protein</fullName>
    </submittedName>
</protein>
<dbReference type="OrthoDB" id="3355480at2759"/>
<name>A0A8H4J3G0_9PEZI</name>
<dbReference type="InterPro" id="IPR023213">
    <property type="entry name" value="CAT-like_dom_sf"/>
</dbReference>
<accession>A0A8H4J3G0</accession>
<dbReference type="Gene3D" id="3.30.559.10">
    <property type="entry name" value="Chloramphenicol acetyltransferase-like domain"/>
    <property type="match status" value="1"/>
</dbReference>
<comment type="caution">
    <text evidence="1">The sequence shown here is derived from an EMBL/GenBank/DDBJ whole genome shotgun (WGS) entry which is preliminary data.</text>
</comment>
<evidence type="ECO:0000313" key="2">
    <source>
        <dbReference type="Proteomes" id="UP000572817"/>
    </source>
</evidence>
<dbReference type="EMBL" id="WWBZ02000011">
    <property type="protein sequence ID" value="KAF4311107.1"/>
    <property type="molecule type" value="Genomic_DNA"/>
</dbReference>
<evidence type="ECO:0000313" key="1">
    <source>
        <dbReference type="EMBL" id="KAF4311107.1"/>
    </source>
</evidence>
<dbReference type="PANTHER" id="PTHR28037:SF1">
    <property type="entry name" value="ALCOHOL O-ACETYLTRANSFERASE 1-RELATED"/>
    <property type="match status" value="1"/>
</dbReference>
<dbReference type="InterPro" id="IPR052058">
    <property type="entry name" value="Alcohol_O-acetyltransferase"/>
</dbReference>
<dbReference type="PANTHER" id="PTHR28037">
    <property type="entry name" value="ALCOHOL O-ACETYLTRANSFERASE 1-RELATED"/>
    <property type="match status" value="1"/>
</dbReference>
<sequence>MQQESPQSHWLGRYANDYHAWRRGQHAGRDVYQRPLGLVETSFDNDGVYFGGRADVNTIVSLEVRSNLTVEQLRKRVLLAWTNLRLHHILLMSTVHRDPTTDHRRFILDLPEDDAEVLRNASGTLIFLEDHYDKVDLDDWYKHINNTGRIINPDKSLSKLFIHPVSPLPGGTIKLTMTLICAHEICDGLVVLYNWEPHFLQLVNSSEQELLKGIKSERSPDRLWNRLPRSQEDLYPLVQGSVARRRWFWAVMRILRHVRIPPPAGFTNPLKRKDRRDEAMSISPKYSKVLDYSESNKPPMNSFNVRAELSKEATARLERLAKSVGASVGAACFALVGMAMMEIEEARDPHTLLSDRLPYIGSFPINPRPFFGYNGPPDSCMLTFSDGIWLPFLPSDLPVEGRFKLLVRQAHRQLRKYQKKLRSEKMTGSFDPTDPARIVASSYLLSVERAEAMKPDHLKTGINPQGAYPANFKWRPATCGISSVGSIKSFLAPGKYSLNEDAVNQTGLAADLYAFDRTGVRARDTEFLVACWGTEDGLRFSVSYDGNAIDEESALVWKATMEKMFENGIGVRPRL</sequence>
<dbReference type="AlphaFoldDB" id="A0A8H4J3G0"/>
<organism evidence="1 2">
    <name type="scientific">Botryosphaeria dothidea</name>
    <dbReference type="NCBI Taxonomy" id="55169"/>
    <lineage>
        <taxon>Eukaryota</taxon>
        <taxon>Fungi</taxon>
        <taxon>Dikarya</taxon>
        <taxon>Ascomycota</taxon>
        <taxon>Pezizomycotina</taxon>
        <taxon>Dothideomycetes</taxon>
        <taxon>Dothideomycetes incertae sedis</taxon>
        <taxon>Botryosphaeriales</taxon>
        <taxon>Botryosphaeriaceae</taxon>
        <taxon>Botryosphaeria</taxon>
    </lineage>
</organism>
<gene>
    <name evidence="1" type="ORF">GTA08_BOTSDO13399</name>
</gene>
<reference evidence="1" key="1">
    <citation type="submission" date="2020-04" db="EMBL/GenBank/DDBJ databases">
        <title>Genome Assembly and Annotation of Botryosphaeria dothidea sdau 11-99, a Latent Pathogen of Apple Fruit Ring Rot in China.</title>
        <authorList>
            <person name="Yu C."/>
            <person name="Diao Y."/>
            <person name="Lu Q."/>
            <person name="Zhao J."/>
            <person name="Cui S."/>
            <person name="Peng C."/>
            <person name="He B."/>
            <person name="Liu H."/>
        </authorList>
    </citation>
    <scope>NUCLEOTIDE SEQUENCE [LARGE SCALE GENOMIC DNA]</scope>
    <source>
        <strain evidence="1">Sdau11-99</strain>
    </source>
</reference>
<dbReference type="Proteomes" id="UP000572817">
    <property type="component" value="Unassembled WGS sequence"/>
</dbReference>